<name>A0A9P5PXR0_9AGAR</name>
<dbReference type="Pfam" id="PF00096">
    <property type="entry name" value="zf-C2H2"/>
    <property type="match status" value="1"/>
</dbReference>
<comment type="caution">
    <text evidence="3">The sequence shown here is derived from an EMBL/GenBank/DDBJ whole genome shotgun (WGS) entry which is preliminary data.</text>
</comment>
<dbReference type="InterPro" id="IPR036236">
    <property type="entry name" value="Znf_C2H2_sf"/>
</dbReference>
<sequence length="318" mass="35958">MPRIPSKSIEYSSQCPECGIVLARRDDMRQHMRAHGLGMTEVRSHCPWPNCVFTAIQTANLDRHFRIHIQDKCEICPDCFFKTCDPAALVKHRKRIHAYIPKARKPRTRKIRTNSGVSEAASDTLFDKIIFDFDENKSMFNLDEDKSIVFNLDELLRLPRPLFPAMESTNSLDSALKYHIPLGGHATTFSYTGGQDFQTIYNDSQNDIIGASLCYESQSPIQPPTSVYNESQNDIIGASPYFSESRSPIRPLTPTTPFDYPVNSMMETDPSQSGLQSIQSGLHLVRSGLQPMFSGDSSDDSQWSLTPWYTSFLSDELK</sequence>
<keyword evidence="1" id="KW-0862">Zinc</keyword>
<organism evidence="3 4">
    <name type="scientific">Rhodocollybia butyracea</name>
    <dbReference type="NCBI Taxonomy" id="206335"/>
    <lineage>
        <taxon>Eukaryota</taxon>
        <taxon>Fungi</taxon>
        <taxon>Dikarya</taxon>
        <taxon>Basidiomycota</taxon>
        <taxon>Agaricomycotina</taxon>
        <taxon>Agaricomycetes</taxon>
        <taxon>Agaricomycetidae</taxon>
        <taxon>Agaricales</taxon>
        <taxon>Marasmiineae</taxon>
        <taxon>Omphalotaceae</taxon>
        <taxon>Rhodocollybia</taxon>
    </lineage>
</organism>
<keyword evidence="1" id="KW-0479">Metal-binding</keyword>
<protein>
    <recommendedName>
        <fullName evidence="2">C2H2-type domain-containing protein</fullName>
    </recommendedName>
</protein>
<evidence type="ECO:0000259" key="2">
    <source>
        <dbReference type="PROSITE" id="PS50157"/>
    </source>
</evidence>
<dbReference type="Gene3D" id="3.30.160.60">
    <property type="entry name" value="Classic Zinc Finger"/>
    <property type="match status" value="1"/>
</dbReference>
<dbReference type="OrthoDB" id="654211at2759"/>
<evidence type="ECO:0000313" key="3">
    <source>
        <dbReference type="EMBL" id="KAF9071336.1"/>
    </source>
</evidence>
<dbReference type="PROSITE" id="PS00028">
    <property type="entry name" value="ZINC_FINGER_C2H2_1"/>
    <property type="match status" value="1"/>
</dbReference>
<gene>
    <name evidence="3" type="ORF">BDP27DRAFT_1361900</name>
</gene>
<reference evidence="3" key="1">
    <citation type="submission" date="2020-11" db="EMBL/GenBank/DDBJ databases">
        <authorList>
            <consortium name="DOE Joint Genome Institute"/>
            <person name="Ahrendt S."/>
            <person name="Riley R."/>
            <person name="Andreopoulos W."/>
            <person name="Labutti K."/>
            <person name="Pangilinan J."/>
            <person name="Ruiz-Duenas F.J."/>
            <person name="Barrasa J.M."/>
            <person name="Sanchez-Garcia M."/>
            <person name="Camarero S."/>
            <person name="Miyauchi S."/>
            <person name="Serrano A."/>
            <person name="Linde D."/>
            <person name="Babiker R."/>
            <person name="Drula E."/>
            <person name="Ayuso-Fernandez I."/>
            <person name="Pacheco R."/>
            <person name="Padilla G."/>
            <person name="Ferreira P."/>
            <person name="Barriuso J."/>
            <person name="Kellner H."/>
            <person name="Castanera R."/>
            <person name="Alfaro M."/>
            <person name="Ramirez L."/>
            <person name="Pisabarro A.G."/>
            <person name="Kuo A."/>
            <person name="Tritt A."/>
            <person name="Lipzen A."/>
            <person name="He G."/>
            <person name="Yan M."/>
            <person name="Ng V."/>
            <person name="Cullen D."/>
            <person name="Martin F."/>
            <person name="Rosso M.-N."/>
            <person name="Henrissat B."/>
            <person name="Hibbett D."/>
            <person name="Martinez A.T."/>
            <person name="Grigoriev I.V."/>
        </authorList>
    </citation>
    <scope>NUCLEOTIDE SEQUENCE</scope>
    <source>
        <strain evidence="3">AH 40177</strain>
    </source>
</reference>
<dbReference type="Proteomes" id="UP000772434">
    <property type="component" value="Unassembled WGS sequence"/>
</dbReference>
<dbReference type="EMBL" id="JADNRY010000033">
    <property type="protein sequence ID" value="KAF9071336.1"/>
    <property type="molecule type" value="Genomic_DNA"/>
</dbReference>
<keyword evidence="4" id="KW-1185">Reference proteome</keyword>
<dbReference type="AlphaFoldDB" id="A0A9P5PXR0"/>
<accession>A0A9P5PXR0</accession>
<dbReference type="SUPFAM" id="SSF57667">
    <property type="entry name" value="beta-beta-alpha zinc fingers"/>
    <property type="match status" value="1"/>
</dbReference>
<dbReference type="GO" id="GO:0008270">
    <property type="term" value="F:zinc ion binding"/>
    <property type="evidence" value="ECO:0007669"/>
    <property type="project" value="UniProtKB-KW"/>
</dbReference>
<dbReference type="SMART" id="SM00355">
    <property type="entry name" value="ZnF_C2H2"/>
    <property type="match status" value="3"/>
</dbReference>
<dbReference type="InterPro" id="IPR013087">
    <property type="entry name" value="Znf_C2H2_type"/>
</dbReference>
<evidence type="ECO:0000313" key="4">
    <source>
        <dbReference type="Proteomes" id="UP000772434"/>
    </source>
</evidence>
<dbReference type="PROSITE" id="PS50157">
    <property type="entry name" value="ZINC_FINGER_C2H2_2"/>
    <property type="match status" value="1"/>
</dbReference>
<feature type="domain" description="C2H2-type" evidence="2">
    <location>
        <begin position="13"/>
        <end position="35"/>
    </location>
</feature>
<keyword evidence="1" id="KW-0863">Zinc-finger</keyword>
<evidence type="ECO:0000256" key="1">
    <source>
        <dbReference type="PROSITE-ProRule" id="PRU00042"/>
    </source>
</evidence>
<proteinExistence type="predicted"/>